<evidence type="ECO:0000259" key="3">
    <source>
        <dbReference type="PROSITE" id="PS51011"/>
    </source>
</evidence>
<feature type="region of interest" description="Disordered" evidence="2">
    <location>
        <begin position="259"/>
        <end position="302"/>
    </location>
</feature>
<evidence type="ECO:0000256" key="2">
    <source>
        <dbReference type="SAM" id="MobiDB-lite"/>
    </source>
</evidence>
<dbReference type="PROSITE" id="PS51011">
    <property type="entry name" value="ARID"/>
    <property type="match status" value="1"/>
</dbReference>
<proteinExistence type="predicted"/>
<dbReference type="InterPro" id="IPR036431">
    <property type="entry name" value="ARID_dom_sf"/>
</dbReference>
<feature type="coiled-coil region" evidence="1">
    <location>
        <begin position="212"/>
        <end position="239"/>
    </location>
</feature>
<gene>
    <name evidence="4" type="ORF">PIB30_003379</name>
</gene>
<dbReference type="SMART" id="SM00501">
    <property type="entry name" value="BRIGHT"/>
    <property type="match status" value="1"/>
</dbReference>
<accession>A0ABU6T339</accession>
<dbReference type="PANTHER" id="PTHR46691:SF3">
    <property type="entry name" value="HIGH MOBILITY GROUP B PROTEIN 15"/>
    <property type="match status" value="1"/>
</dbReference>
<comment type="caution">
    <text evidence="4">The sequence shown here is derived from an EMBL/GenBank/DDBJ whole genome shotgun (WGS) entry which is preliminary data.</text>
</comment>
<dbReference type="InterPro" id="IPR045303">
    <property type="entry name" value="ARID_HMGB9-like"/>
</dbReference>
<keyword evidence="5" id="KW-1185">Reference proteome</keyword>
<name>A0ABU6T339_9FABA</name>
<dbReference type="Gene3D" id="1.10.150.60">
    <property type="entry name" value="ARID DNA-binding domain"/>
    <property type="match status" value="1"/>
</dbReference>
<evidence type="ECO:0000313" key="5">
    <source>
        <dbReference type="Proteomes" id="UP001341840"/>
    </source>
</evidence>
<sequence>MASTSCVSNIPLLPTLTWNNNSHQNPAPLAKYEEVTTNSKLFMSTLEKLHADMGTKFMIPTIGGKKLDLFHLFIEVTSRGGIEKIIKERRWKEVTQTFNFPSTATNASFVLRKYYSSLFYHYEQIYYFRVVSGWNPGQFQSNISTPIRRAQFSQPSLTFQHASRVDAASESSKGTRSSTTVVGVIDAKFKSGYLNFVSIGSEVYQEKVLGDKERYKEEMKDYHQKLRMMSNNNNSLLQQGFHEADKNLVDMNIRMDENDEGSLQSQTPKEESTSGGSENGNDINMDSPPPPSGILRNLYFLP</sequence>
<dbReference type="Pfam" id="PF01388">
    <property type="entry name" value="ARID"/>
    <property type="match status" value="1"/>
</dbReference>
<keyword evidence="1" id="KW-0175">Coiled coil</keyword>
<dbReference type="CDD" id="cd16872">
    <property type="entry name" value="ARID_HMGB9-like"/>
    <property type="match status" value="1"/>
</dbReference>
<dbReference type="EMBL" id="JASCZI010090627">
    <property type="protein sequence ID" value="MED6143102.1"/>
    <property type="molecule type" value="Genomic_DNA"/>
</dbReference>
<dbReference type="SUPFAM" id="SSF46774">
    <property type="entry name" value="ARID-like"/>
    <property type="match status" value="1"/>
</dbReference>
<protein>
    <recommendedName>
        <fullName evidence="3">ARID domain-containing protein</fullName>
    </recommendedName>
</protein>
<feature type="domain" description="ARID" evidence="3">
    <location>
        <begin position="36"/>
        <end position="127"/>
    </location>
</feature>
<dbReference type="Proteomes" id="UP001341840">
    <property type="component" value="Unassembled WGS sequence"/>
</dbReference>
<evidence type="ECO:0000256" key="1">
    <source>
        <dbReference type="SAM" id="Coils"/>
    </source>
</evidence>
<dbReference type="SMART" id="SM01014">
    <property type="entry name" value="ARID"/>
    <property type="match status" value="1"/>
</dbReference>
<feature type="compositionally biased region" description="Polar residues" evidence="2">
    <location>
        <begin position="261"/>
        <end position="284"/>
    </location>
</feature>
<reference evidence="4 5" key="1">
    <citation type="journal article" date="2023" name="Plants (Basel)">
        <title>Bridging the Gap: Combining Genomics and Transcriptomics Approaches to Understand Stylosanthes scabra, an Orphan Legume from the Brazilian Caatinga.</title>
        <authorList>
            <person name="Ferreira-Neto J.R.C."/>
            <person name="da Silva M.D."/>
            <person name="Binneck E."/>
            <person name="de Melo N.F."/>
            <person name="da Silva R.H."/>
            <person name="de Melo A.L.T.M."/>
            <person name="Pandolfi V."/>
            <person name="Bustamante F.O."/>
            <person name="Brasileiro-Vidal A.C."/>
            <person name="Benko-Iseppon A.M."/>
        </authorList>
    </citation>
    <scope>NUCLEOTIDE SEQUENCE [LARGE SCALE GENOMIC DNA]</scope>
    <source>
        <tissue evidence="4">Leaves</tissue>
    </source>
</reference>
<organism evidence="4 5">
    <name type="scientific">Stylosanthes scabra</name>
    <dbReference type="NCBI Taxonomy" id="79078"/>
    <lineage>
        <taxon>Eukaryota</taxon>
        <taxon>Viridiplantae</taxon>
        <taxon>Streptophyta</taxon>
        <taxon>Embryophyta</taxon>
        <taxon>Tracheophyta</taxon>
        <taxon>Spermatophyta</taxon>
        <taxon>Magnoliopsida</taxon>
        <taxon>eudicotyledons</taxon>
        <taxon>Gunneridae</taxon>
        <taxon>Pentapetalae</taxon>
        <taxon>rosids</taxon>
        <taxon>fabids</taxon>
        <taxon>Fabales</taxon>
        <taxon>Fabaceae</taxon>
        <taxon>Papilionoideae</taxon>
        <taxon>50 kb inversion clade</taxon>
        <taxon>dalbergioids sensu lato</taxon>
        <taxon>Dalbergieae</taxon>
        <taxon>Pterocarpus clade</taxon>
        <taxon>Stylosanthes</taxon>
    </lineage>
</organism>
<dbReference type="PANTHER" id="PTHR46691">
    <property type="entry name" value="HIGH MOBILITY GROUP B PROTEIN 9"/>
    <property type="match status" value="1"/>
</dbReference>
<evidence type="ECO:0000313" key="4">
    <source>
        <dbReference type="EMBL" id="MED6143102.1"/>
    </source>
</evidence>
<dbReference type="InterPro" id="IPR001606">
    <property type="entry name" value="ARID_dom"/>
</dbReference>